<dbReference type="InterPro" id="IPR036289">
    <property type="entry name" value="YfhH"/>
</dbReference>
<dbReference type="Pfam" id="PF08838">
    <property type="entry name" value="DUF1811"/>
    <property type="match status" value="1"/>
</dbReference>
<protein>
    <submittedName>
        <fullName evidence="1">Transcriptional Regulator</fullName>
    </submittedName>
</protein>
<dbReference type="RefSeq" id="WP_013917665.1">
    <property type="nucleotide sequence ID" value="NC_015690.1"/>
</dbReference>
<reference evidence="1 2" key="2">
    <citation type="journal article" date="2013" name="Genome Announc.">
        <title>Genome Sequence of Growth-Improving Paenibacillus mucilaginosus Strain KNP414.</title>
        <authorList>
            <person name="Lu J.J."/>
            <person name="Wang J.F."/>
            <person name="Hu X.F."/>
        </authorList>
    </citation>
    <scope>NUCLEOTIDE SEQUENCE [LARGE SCALE GENOMIC DNA]</scope>
    <source>
        <strain evidence="1 2">KNP414</strain>
    </source>
</reference>
<dbReference type="Gene3D" id="2.30.30.340">
    <property type="entry name" value="Hypothetical protein YfhH like domains"/>
    <property type="match status" value="1"/>
</dbReference>
<dbReference type="SUPFAM" id="SSF101697">
    <property type="entry name" value="Hypothetical protein YfhH"/>
    <property type="match status" value="1"/>
</dbReference>
<proteinExistence type="predicted"/>
<dbReference type="KEGG" id="pms:KNP414_03971"/>
<dbReference type="Proteomes" id="UP000006620">
    <property type="component" value="Chromosome"/>
</dbReference>
<dbReference type="InterPro" id="IPR014938">
    <property type="entry name" value="YfhH-like"/>
</dbReference>
<name>F8FBE2_PAEMK</name>
<dbReference type="AlphaFoldDB" id="F8FBE2"/>
<reference evidence="2" key="1">
    <citation type="submission" date="2011-06" db="EMBL/GenBank/DDBJ databases">
        <title>Complete genome sequence of Paenibacillus mucilaginosus KNP414.</title>
        <authorList>
            <person name="Wang J."/>
            <person name="Hu S."/>
            <person name="Hu X."/>
            <person name="Zhang B."/>
            <person name="Dong D."/>
            <person name="Zhang S."/>
            <person name="Zhao K."/>
            <person name="Wu D."/>
        </authorList>
    </citation>
    <scope>NUCLEOTIDE SEQUENCE [LARGE SCALE GENOMIC DNA]</scope>
    <source>
        <strain evidence="2">KNP414</strain>
    </source>
</reference>
<dbReference type="PATRIC" id="fig|1036673.3.peg.3652"/>
<dbReference type="HOGENOM" id="CLU_143316_0_0_9"/>
<evidence type="ECO:0000313" key="1">
    <source>
        <dbReference type="EMBL" id="AEI42509.1"/>
    </source>
</evidence>
<dbReference type="Gene3D" id="1.10.287.880">
    <property type="entry name" value="Hypothetical protein YfhH domain"/>
    <property type="match status" value="1"/>
</dbReference>
<organism evidence="1 2">
    <name type="scientific">Paenibacillus mucilaginosus (strain KNP414)</name>
    <dbReference type="NCBI Taxonomy" id="1036673"/>
    <lineage>
        <taxon>Bacteria</taxon>
        <taxon>Bacillati</taxon>
        <taxon>Bacillota</taxon>
        <taxon>Bacilli</taxon>
        <taxon>Bacillales</taxon>
        <taxon>Paenibacillaceae</taxon>
        <taxon>Paenibacillus</taxon>
    </lineage>
</organism>
<dbReference type="EMBL" id="CP002869">
    <property type="protein sequence ID" value="AEI42509.1"/>
    <property type="molecule type" value="Genomic_DNA"/>
</dbReference>
<gene>
    <name evidence="1" type="ordered locus">KNP414_03971</name>
</gene>
<accession>F8FBE2</accession>
<evidence type="ECO:0000313" key="2">
    <source>
        <dbReference type="Proteomes" id="UP000006620"/>
    </source>
</evidence>
<sequence>MKKLYSQMTREELEHEMKRLREEMEQAEFPSQKAVLESKYETAKSYTLDPADFPPGLYKVHNVQLPFHVVYLNGIMAWGTLDGREEASFPISMLTRFQA</sequence>